<evidence type="ECO:0000313" key="9">
    <source>
        <dbReference type="EMBL" id="AKV80853.1"/>
    </source>
</evidence>
<dbReference type="Proteomes" id="UP000068832">
    <property type="component" value="Chromosome"/>
</dbReference>
<dbReference type="PATRIC" id="fig|43687.5.peg.1116"/>
<evidence type="ECO:0000256" key="3">
    <source>
        <dbReference type="ARBA" id="ARBA00023002"/>
    </source>
</evidence>
<evidence type="ECO:0000313" key="16">
    <source>
        <dbReference type="Proteomes" id="UP000068832"/>
    </source>
</evidence>
<reference evidence="10 12" key="3">
    <citation type="submission" date="2015-07" db="EMBL/GenBank/DDBJ databases">
        <title>Physiological, transcriptional responses and genome re-sequencing of acid resistant extremely thermoacidophilic Metallosphaera sedula SARC-M1.</title>
        <authorList>
            <person name="Ai C."/>
            <person name="McCarthy S."/>
            <person name="Eckrich V."/>
            <person name="Rudrappa D."/>
            <person name="Qiu G."/>
            <person name="Blum P."/>
        </authorList>
    </citation>
    <scope>NUCLEOTIDE SEQUENCE [LARGE SCALE GENOMIC DNA]</scope>
    <source>
        <strain evidence="10 12">SARC-M1</strain>
    </source>
</reference>
<dbReference type="Proteomes" id="UP000062475">
    <property type="component" value="Chromosome"/>
</dbReference>
<dbReference type="InterPro" id="IPR014105">
    <property type="entry name" value="Carotenoid/retinoid_OxRdtase"/>
</dbReference>
<evidence type="ECO:0000313" key="5">
    <source>
        <dbReference type="EMBL" id="AIM27223.1"/>
    </source>
</evidence>
<dbReference type="InterPro" id="IPR036188">
    <property type="entry name" value="FAD/NAD-bd_sf"/>
</dbReference>
<accession>A0A088E5G0</accession>
<dbReference type="Proteomes" id="UP000056255">
    <property type="component" value="Chromosome"/>
</dbReference>
<dbReference type="Proteomes" id="UP000029084">
    <property type="component" value="Chromosome"/>
</dbReference>
<sequence>MRAVIVGGGIGGLSTALLLKGKFEEVTVIEKNSSVGGRARSFKAGEFKFDMGPSWYLMPEVFERFFHEVGESPHPVIEVNPLVRVENGKLGEKGESITFHEITEEMEGYLKDTGFMYEVSLRKFLNKEMTYLDFLDKEILSNLGRIPLWESLDKFNSRYFNTDLMRKAMGFSSVFLGGSPFNTPAVYAMVNYAIYGKGVYYPKGGFEGYVDKLYQACKRAGVEFRLNSPVTKVKVDGNRVKSVVTPSGEVEGDVFVFNMDYHYSDTLLPDEFQVEREWWRKRLAPSTILGYLGVEGEMNLPHHTVVVNGDWKDHFNSLEERRLPTPENMSYYVSYRRATDENLLGRDLVILIPVAPGTRTNPELVRVALRDLEIKTGSKIQVKYSRIYGPEDFVSDYNAYQGTAFGLSHTLNQTGPFRLPMRNRKLRNMYYVGQYTQPGIGVPMVTLSALLVRDKILKEL</sequence>
<reference evidence="5 11" key="1">
    <citation type="journal article" date="2014" name="J. Bacteriol.">
        <title>Role of an Archaeal PitA Transporter in the Copper and Arsenic Resistance of Metallosphaera sedula, an Extreme Thermoacidophile.</title>
        <authorList>
            <person name="McCarthy S."/>
            <person name="Ai C."/>
            <person name="Wheaton G."/>
            <person name="Tevatia R."/>
            <person name="Eckrich V."/>
            <person name="Kelly R."/>
            <person name="Blum P."/>
        </authorList>
    </citation>
    <scope>NUCLEOTIDE SEQUENCE [LARGE SCALE GENOMIC DNA]</scope>
    <source>
        <strain evidence="5 11">CuR1</strain>
    </source>
</reference>
<dbReference type="EMBL" id="CP012176">
    <property type="protein sequence ID" value="AKV83097.1"/>
    <property type="molecule type" value="Genomic_DNA"/>
</dbReference>
<dbReference type="PANTHER" id="PTHR43734">
    <property type="entry name" value="PHYTOENE DESATURASE"/>
    <property type="match status" value="1"/>
</dbReference>
<dbReference type="GO" id="GO:0016117">
    <property type="term" value="P:carotenoid biosynthetic process"/>
    <property type="evidence" value="ECO:0007669"/>
    <property type="project" value="UniProtKB-KW"/>
</dbReference>
<keyword evidence="2" id="KW-0125">Carotenoid biosynthesis</keyword>
<dbReference type="EMBL" id="CP012174">
    <property type="protein sequence ID" value="AKV78608.1"/>
    <property type="molecule type" value="Genomic_DNA"/>
</dbReference>
<dbReference type="NCBIfam" id="TIGR02734">
    <property type="entry name" value="crtI_fam"/>
    <property type="match status" value="1"/>
</dbReference>
<dbReference type="Proteomes" id="UP000062398">
    <property type="component" value="Chromosome"/>
</dbReference>
<keyword evidence="3" id="KW-0560">Oxidoreductase</keyword>
<dbReference type="GO" id="GO:0016491">
    <property type="term" value="F:oxidoreductase activity"/>
    <property type="evidence" value="ECO:0007669"/>
    <property type="project" value="UniProtKB-KW"/>
</dbReference>
<evidence type="ECO:0000259" key="4">
    <source>
        <dbReference type="Pfam" id="PF01593"/>
    </source>
</evidence>
<evidence type="ECO:0000313" key="8">
    <source>
        <dbReference type="EMBL" id="AKV78608.1"/>
    </source>
</evidence>
<dbReference type="OMA" id="CWSVMPA"/>
<organism evidence="5 11">
    <name type="scientific">Metallosphaera sedula</name>
    <dbReference type="NCBI Taxonomy" id="43687"/>
    <lineage>
        <taxon>Archaea</taxon>
        <taxon>Thermoproteota</taxon>
        <taxon>Thermoprotei</taxon>
        <taxon>Sulfolobales</taxon>
        <taxon>Sulfolobaceae</taxon>
        <taxon>Metallosphaera</taxon>
    </lineage>
</organism>
<evidence type="ECO:0000313" key="12">
    <source>
        <dbReference type="Proteomes" id="UP000056255"/>
    </source>
</evidence>
<dbReference type="OrthoDB" id="40741at2157"/>
<evidence type="ECO:0000313" key="11">
    <source>
        <dbReference type="Proteomes" id="UP000029084"/>
    </source>
</evidence>
<dbReference type="SUPFAM" id="SSF51905">
    <property type="entry name" value="FAD/NAD(P)-binding domain"/>
    <property type="match status" value="1"/>
</dbReference>
<dbReference type="AlphaFoldDB" id="A0A088E5G0"/>
<protein>
    <submittedName>
        <fullName evidence="5">Phytoene dehydrogenase-related protein</fullName>
    </submittedName>
    <submittedName>
        <fullName evidence="6">Phytoene desaturase</fullName>
    </submittedName>
</protein>
<dbReference type="Proteomes" id="UP000061362">
    <property type="component" value="Chromosome"/>
</dbReference>
<evidence type="ECO:0000313" key="7">
    <source>
        <dbReference type="EMBL" id="AKV76357.1"/>
    </source>
</evidence>
<dbReference type="EMBL" id="CP012175">
    <property type="protein sequence ID" value="AKV80853.1"/>
    <property type="molecule type" value="Genomic_DNA"/>
</dbReference>
<dbReference type="EMBL" id="CP012172">
    <property type="protein sequence ID" value="AKV74117.1"/>
    <property type="molecule type" value="Genomic_DNA"/>
</dbReference>
<dbReference type="RefSeq" id="WP_012021024.1">
    <property type="nucleotide sequence ID" value="NZ_AP019770.1"/>
</dbReference>
<reference evidence="13 14" key="2">
    <citation type="journal article" date="2015" name="Genome Announc.">
        <title>Complete Genome Sequences of Evolved Arsenate-Resistant Metallosphaera sedula Strains.</title>
        <authorList>
            <person name="Ai C."/>
            <person name="McCarthy S."/>
            <person name="Schackwitz W."/>
            <person name="Martin J."/>
            <person name="Lipzen A."/>
            <person name="Blum P."/>
        </authorList>
    </citation>
    <scope>NUCLEOTIDE SEQUENCE [LARGE SCALE GENOMIC DNA]</scope>
    <source>
        <strain evidence="8 14">ARS120-1</strain>
        <strain evidence="9 13">ARS120-2</strain>
        <strain evidence="6 16">ARS50-1</strain>
        <strain evidence="7 15">ARS50-2</strain>
    </source>
</reference>
<evidence type="ECO:0000256" key="1">
    <source>
        <dbReference type="ARBA" id="ARBA00004829"/>
    </source>
</evidence>
<evidence type="ECO:0000313" key="14">
    <source>
        <dbReference type="Proteomes" id="UP000062398"/>
    </source>
</evidence>
<dbReference type="EMBL" id="CP012173">
    <property type="protein sequence ID" value="AKV76357.1"/>
    <property type="molecule type" value="Genomic_DNA"/>
</dbReference>
<proteinExistence type="predicted"/>
<dbReference type="GeneID" id="91755544"/>
<dbReference type="Gene3D" id="3.50.50.60">
    <property type="entry name" value="FAD/NAD(P)-binding domain"/>
    <property type="match status" value="2"/>
</dbReference>
<name>A0A088E5G0_9CREN</name>
<evidence type="ECO:0000313" key="6">
    <source>
        <dbReference type="EMBL" id="AKV74117.1"/>
    </source>
</evidence>
<evidence type="ECO:0000313" key="13">
    <source>
        <dbReference type="Proteomes" id="UP000061362"/>
    </source>
</evidence>
<comment type="pathway">
    <text evidence="1">Carotenoid biosynthesis.</text>
</comment>
<evidence type="ECO:0000313" key="15">
    <source>
        <dbReference type="Proteomes" id="UP000062475"/>
    </source>
</evidence>
<feature type="domain" description="Amine oxidase" evidence="4">
    <location>
        <begin position="10"/>
        <end position="451"/>
    </location>
</feature>
<dbReference type="Pfam" id="PF01593">
    <property type="entry name" value="Amino_oxidase"/>
    <property type="match status" value="1"/>
</dbReference>
<dbReference type="EMBL" id="CP008822">
    <property type="protein sequence ID" value="AIM27223.1"/>
    <property type="molecule type" value="Genomic_DNA"/>
</dbReference>
<dbReference type="PANTHER" id="PTHR43734:SF1">
    <property type="entry name" value="PHYTOENE DESATURASE"/>
    <property type="match status" value="1"/>
</dbReference>
<gene>
    <name evidence="5" type="ORF">HA72_1073</name>
    <name evidence="6" type="ORF">MsedA_1086</name>
    <name evidence="7" type="ORF">MsedB_1088</name>
    <name evidence="8" type="ORF">MsedC_1086</name>
    <name evidence="9" type="ORF">MsedD_1087</name>
    <name evidence="10" type="ORF">MsedE_1089</name>
</gene>
<dbReference type="InterPro" id="IPR002937">
    <property type="entry name" value="Amino_oxidase"/>
</dbReference>
<evidence type="ECO:0000256" key="2">
    <source>
        <dbReference type="ARBA" id="ARBA00022746"/>
    </source>
</evidence>
<evidence type="ECO:0000313" key="10">
    <source>
        <dbReference type="EMBL" id="AKV83097.1"/>
    </source>
</evidence>